<keyword evidence="2" id="KW-0732">Signal</keyword>
<dbReference type="InParanoid" id="A0A0H2S1X9"/>
<protein>
    <recommendedName>
        <fullName evidence="5">Secreted protein</fullName>
    </recommendedName>
</protein>
<proteinExistence type="predicted"/>
<feature type="chain" id="PRO_5005201971" description="Secreted protein" evidence="2">
    <location>
        <begin position="19"/>
        <end position="283"/>
    </location>
</feature>
<dbReference type="AlphaFoldDB" id="A0A0H2S1X9"/>
<evidence type="ECO:0000313" key="4">
    <source>
        <dbReference type="Proteomes" id="UP000053477"/>
    </source>
</evidence>
<sequence>MVFHIFVCTCILASGAFCARHSFVVVLNARQNVQHVLRCRALEFRKRGHPVFLGTLQVVEMSPGFEEEEHACTVQMLATPIVAPRKERANNAWQCVVTNRTDHTFSSQTARMPFKILPSVVRRMAPSPSPLIPYLFLKFRVELVILEPAVPSVLQDICLRLCRDVPLVRIHDKIKDIQLLQSTPSEAVVVDLASRHHSPAMIECDRDGLWLLFCLSAKLRHKTRKETRSYLICSSGSVCVFSLPFIVVVVLLLLTYGPRFACSAVLLVVRNGCFGFWATGCCS</sequence>
<name>A0A0H2S1X9_9AGAM</name>
<evidence type="ECO:0000256" key="2">
    <source>
        <dbReference type="SAM" id="SignalP"/>
    </source>
</evidence>
<feature type="transmembrane region" description="Helical" evidence="1">
    <location>
        <begin position="229"/>
        <end position="254"/>
    </location>
</feature>
<keyword evidence="1" id="KW-0472">Membrane</keyword>
<dbReference type="Proteomes" id="UP000053477">
    <property type="component" value="Unassembled WGS sequence"/>
</dbReference>
<keyword evidence="1" id="KW-1133">Transmembrane helix</keyword>
<evidence type="ECO:0000313" key="3">
    <source>
        <dbReference type="EMBL" id="KLO18350.1"/>
    </source>
</evidence>
<keyword evidence="1" id="KW-0812">Transmembrane</keyword>
<feature type="signal peptide" evidence="2">
    <location>
        <begin position="1"/>
        <end position="18"/>
    </location>
</feature>
<reference evidence="3 4" key="1">
    <citation type="submission" date="2015-04" db="EMBL/GenBank/DDBJ databases">
        <title>Complete genome sequence of Schizopora paradoxa KUC8140, a cosmopolitan wood degrader in East Asia.</title>
        <authorList>
            <consortium name="DOE Joint Genome Institute"/>
            <person name="Min B."/>
            <person name="Park H."/>
            <person name="Jang Y."/>
            <person name="Kim J.-J."/>
            <person name="Kim K.H."/>
            <person name="Pangilinan J."/>
            <person name="Lipzen A."/>
            <person name="Riley R."/>
            <person name="Grigoriev I.V."/>
            <person name="Spatafora J.W."/>
            <person name="Choi I.-G."/>
        </authorList>
    </citation>
    <scope>NUCLEOTIDE SEQUENCE [LARGE SCALE GENOMIC DNA]</scope>
    <source>
        <strain evidence="3 4">KUC8140</strain>
    </source>
</reference>
<organism evidence="3 4">
    <name type="scientific">Schizopora paradoxa</name>
    <dbReference type="NCBI Taxonomy" id="27342"/>
    <lineage>
        <taxon>Eukaryota</taxon>
        <taxon>Fungi</taxon>
        <taxon>Dikarya</taxon>
        <taxon>Basidiomycota</taxon>
        <taxon>Agaricomycotina</taxon>
        <taxon>Agaricomycetes</taxon>
        <taxon>Hymenochaetales</taxon>
        <taxon>Schizoporaceae</taxon>
        <taxon>Schizopora</taxon>
    </lineage>
</organism>
<gene>
    <name evidence="3" type="ORF">SCHPADRAFT_121709</name>
</gene>
<evidence type="ECO:0000256" key="1">
    <source>
        <dbReference type="SAM" id="Phobius"/>
    </source>
</evidence>
<dbReference type="EMBL" id="KQ085895">
    <property type="protein sequence ID" value="KLO18350.1"/>
    <property type="molecule type" value="Genomic_DNA"/>
</dbReference>
<evidence type="ECO:0008006" key="5">
    <source>
        <dbReference type="Google" id="ProtNLM"/>
    </source>
</evidence>
<keyword evidence="4" id="KW-1185">Reference proteome</keyword>
<accession>A0A0H2S1X9</accession>